<dbReference type="EMBL" id="CP001389">
    <property type="protein sequence ID" value="ACP24473.1"/>
    <property type="molecule type" value="Genomic_DNA"/>
</dbReference>
<sequence length="161" mass="17501">MTSPDFGRALIPADSQHPMENNVPNNSSNRGLRVESRPLLAYDNRARGARRAYRISGGSWRNEPHAKSLGILDGGVDVLLCVNEDGVANLLALVQTSILVPNEVRRGPVAKFLKIELPLTSDRDNKLVRQASANSLKLASLAMQRLGPAIKKFVADHARAS</sequence>
<accession>C3MIC5</accession>
<dbReference type="PATRIC" id="fig|394.7.peg.3493"/>
<dbReference type="HOGENOM" id="CLU_1642351_0_0_5"/>
<evidence type="ECO:0000313" key="2">
    <source>
        <dbReference type="EMBL" id="ACP24473.1"/>
    </source>
</evidence>
<dbReference type="OrthoDB" id="9907583at2"/>
<evidence type="ECO:0000256" key="1">
    <source>
        <dbReference type="SAM" id="MobiDB-lite"/>
    </source>
</evidence>
<dbReference type="RefSeq" id="WP_012707258.1">
    <property type="nucleotide sequence ID" value="NC_012587.1"/>
</dbReference>
<protein>
    <submittedName>
        <fullName evidence="2">Uncharacterized protein</fullName>
    </submittedName>
</protein>
<gene>
    <name evidence="2" type="ordered locus">NGR_c06800</name>
</gene>
<proteinExistence type="predicted"/>
<dbReference type="KEGG" id="rhi:NGR_c06800"/>
<organism evidence="2 3">
    <name type="scientific">Sinorhizobium fredii (strain NBRC 101917 / NGR234)</name>
    <dbReference type="NCBI Taxonomy" id="394"/>
    <lineage>
        <taxon>Bacteria</taxon>
        <taxon>Pseudomonadati</taxon>
        <taxon>Pseudomonadota</taxon>
        <taxon>Alphaproteobacteria</taxon>
        <taxon>Hyphomicrobiales</taxon>
        <taxon>Rhizobiaceae</taxon>
        <taxon>Sinorhizobium/Ensifer group</taxon>
        <taxon>Sinorhizobium</taxon>
    </lineage>
</organism>
<name>C3MIC5_SINFN</name>
<reference evidence="2 3" key="1">
    <citation type="journal article" date="2009" name="Appl. Environ. Microbiol.">
        <title>Rhizobium sp. strain NGR234 possesses a remarkable number of secretion systems.</title>
        <authorList>
            <person name="Schmeisser C."/>
            <person name="Liesegang H."/>
            <person name="Krysciak D."/>
            <person name="Bakkou N."/>
            <person name="Le Quere A."/>
            <person name="Wollherr A."/>
            <person name="Heinemeyer I."/>
            <person name="Morgenstern B."/>
            <person name="Pommerening-Roeser A."/>
            <person name="Flores M."/>
            <person name="Palacios R."/>
            <person name="Brenner S."/>
            <person name="Gottschalk G."/>
            <person name="Schmitz R.A."/>
            <person name="Broughton W.J."/>
            <person name="Perret X."/>
            <person name="Strittmatter A.W."/>
            <person name="Streit W.R."/>
        </authorList>
    </citation>
    <scope>NUCLEOTIDE SEQUENCE [LARGE SCALE GENOMIC DNA]</scope>
    <source>
        <strain evidence="3">NBRC 101917 / NGR234</strain>
    </source>
</reference>
<keyword evidence="3" id="KW-1185">Reference proteome</keyword>
<dbReference type="Proteomes" id="UP000001054">
    <property type="component" value="Chromosome"/>
</dbReference>
<feature type="compositionally biased region" description="Polar residues" evidence="1">
    <location>
        <begin position="18"/>
        <end position="30"/>
    </location>
</feature>
<evidence type="ECO:0000313" key="3">
    <source>
        <dbReference type="Proteomes" id="UP000001054"/>
    </source>
</evidence>
<feature type="region of interest" description="Disordered" evidence="1">
    <location>
        <begin position="1"/>
        <end position="31"/>
    </location>
</feature>
<dbReference type="AlphaFoldDB" id="C3MIC5"/>